<sequence>MSGAAGRPAGTAHTAPRATRGPGRRNATRAPHAPPWARPRTRRRGRGPARAAVGAAPHAPPWARPRTRRRGRGPARAAVGAAPHAPPWARPRTRRRGRGPARIREPPDLRRAPSSEDQGVRMWPRPSLEWGRRDGAELKQDP</sequence>
<proteinExistence type="predicted"/>
<protein>
    <submittedName>
        <fullName evidence="2">Uncharacterized protein</fullName>
    </submittedName>
</protein>
<gene>
    <name evidence="2" type="ORF">BZB76_6559</name>
</gene>
<keyword evidence="3" id="KW-1185">Reference proteome</keyword>
<feature type="compositionally biased region" description="Low complexity" evidence="1">
    <location>
        <begin position="48"/>
        <end position="57"/>
    </location>
</feature>
<name>A0A495QA58_9ACTN</name>
<dbReference type="Proteomes" id="UP000274601">
    <property type="component" value="Unassembled WGS sequence"/>
</dbReference>
<comment type="caution">
    <text evidence="2">The sequence shown here is derived from an EMBL/GenBank/DDBJ whole genome shotgun (WGS) entry which is preliminary data.</text>
</comment>
<feature type="compositionally biased region" description="Basic and acidic residues" evidence="1">
    <location>
        <begin position="130"/>
        <end position="142"/>
    </location>
</feature>
<feature type="compositionally biased region" description="Basic residues" evidence="1">
    <location>
        <begin position="91"/>
        <end position="101"/>
    </location>
</feature>
<reference evidence="2 3" key="1">
    <citation type="submission" date="2018-10" db="EMBL/GenBank/DDBJ databases">
        <title>Genomic Encyclopedia of Archaeal and Bacterial Type Strains, Phase II (KMG-II): from individual species to whole genera.</title>
        <authorList>
            <person name="Goeker M."/>
        </authorList>
    </citation>
    <scope>NUCLEOTIDE SEQUENCE [LARGE SCALE GENOMIC DNA]</scope>
    <source>
        <strain evidence="2 3">DSM 43383</strain>
    </source>
</reference>
<dbReference type="AlphaFoldDB" id="A0A495QA58"/>
<accession>A0A495QA58</accession>
<evidence type="ECO:0000256" key="1">
    <source>
        <dbReference type="SAM" id="MobiDB-lite"/>
    </source>
</evidence>
<organism evidence="2 3">
    <name type="scientific">Actinomadura pelletieri DSM 43383</name>
    <dbReference type="NCBI Taxonomy" id="1120940"/>
    <lineage>
        <taxon>Bacteria</taxon>
        <taxon>Bacillati</taxon>
        <taxon>Actinomycetota</taxon>
        <taxon>Actinomycetes</taxon>
        <taxon>Streptosporangiales</taxon>
        <taxon>Thermomonosporaceae</taxon>
        <taxon>Actinomadura</taxon>
    </lineage>
</organism>
<dbReference type="EMBL" id="RBWU01000008">
    <property type="protein sequence ID" value="RKS68297.1"/>
    <property type="molecule type" value="Genomic_DNA"/>
</dbReference>
<feature type="region of interest" description="Disordered" evidence="1">
    <location>
        <begin position="1"/>
        <end position="142"/>
    </location>
</feature>
<feature type="compositionally biased region" description="Low complexity" evidence="1">
    <location>
        <begin position="74"/>
        <end position="83"/>
    </location>
</feature>
<evidence type="ECO:0000313" key="2">
    <source>
        <dbReference type="EMBL" id="RKS68297.1"/>
    </source>
</evidence>
<feature type="compositionally biased region" description="Basic and acidic residues" evidence="1">
    <location>
        <begin position="102"/>
        <end position="114"/>
    </location>
</feature>
<evidence type="ECO:0000313" key="3">
    <source>
        <dbReference type="Proteomes" id="UP000274601"/>
    </source>
</evidence>